<keyword evidence="2 5" id="KW-0479">Metal-binding</keyword>
<dbReference type="OrthoDB" id="5493802at2"/>
<protein>
    <submittedName>
        <fullName evidence="7">Biliverdin-producing heme oxygenase</fullName>
    </submittedName>
</protein>
<feature type="binding site" evidence="4">
    <location>
        <position position="127"/>
    </location>
    <ligand>
        <name>heme b</name>
        <dbReference type="ChEBI" id="CHEBI:60344"/>
    </ligand>
</feature>
<name>A0A556C9R9_BREAU</name>
<dbReference type="Proteomes" id="UP000316406">
    <property type="component" value="Unassembled WGS sequence"/>
</dbReference>
<evidence type="ECO:0000313" key="8">
    <source>
        <dbReference type="Proteomes" id="UP000316406"/>
    </source>
</evidence>
<dbReference type="EMBL" id="VLTK01000009">
    <property type="protein sequence ID" value="TSI14193.1"/>
    <property type="molecule type" value="Genomic_DNA"/>
</dbReference>
<evidence type="ECO:0000256" key="4">
    <source>
        <dbReference type="PIRSR" id="PIRSR000343-1"/>
    </source>
</evidence>
<dbReference type="GO" id="GO:0006788">
    <property type="term" value="P:heme oxidation"/>
    <property type="evidence" value="ECO:0007669"/>
    <property type="project" value="InterPro"/>
</dbReference>
<gene>
    <name evidence="7" type="ORF">FO013_15765</name>
</gene>
<dbReference type="PIRSF" id="PIRSF000343">
    <property type="entry name" value="Haem_Oase"/>
    <property type="match status" value="1"/>
</dbReference>
<dbReference type="InterPro" id="IPR016084">
    <property type="entry name" value="Haem_Oase-like_multi-hlx"/>
</dbReference>
<evidence type="ECO:0000256" key="5">
    <source>
        <dbReference type="PIRSR" id="PIRSR000343-2"/>
    </source>
</evidence>
<dbReference type="GO" id="GO:0046872">
    <property type="term" value="F:metal ion binding"/>
    <property type="evidence" value="ECO:0007669"/>
    <property type="project" value="UniProtKB-KW"/>
</dbReference>
<proteinExistence type="predicted"/>
<sequence>MTELFSARLKASTATIHDEVEHTNFMVDLMEGRLDARAYALLLKQYTVIYAALEAKSREFAEDPIFAPFHDVNLFRGERIVRDLQELIGSAEFTLNDSDLPITGGAEAYARHLGHIDKPEQVIAHHYTRYLGDLSGGQAIGALMGRHYDIPADALTIWDFTELGKTKPYKDSYRLRLNDIAGTGGNEQIVIDETMTAFELNGELLSELTSLSERPTADRPAAAGPTAAGPTAAGRPAASSVF</sequence>
<dbReference type="CDD" id="cd19165">
    <property type="entry name" value="HemeO"/>
    <property type="match status" value="1"/>
</dbReference>
<dbReference type="PANTHER" id="PTHR10720">
    <property type="entry name" value="HEME OXYGENASE"/>
    <property type="match status" value="1"/>
</dbReference>
<feature type="binding site" evidence="4">
    <location>
        <position position="10"/>
    </location>
    <ligand>
        <name>heme b</name>
        <dbReference type="ChEBI" id="CHEBI:60344"/>
    </ligand>
</feature>
<accession>A0A556C9R9</accession>
<evidence type="ECO:0000313" key="7">
    <source>
        <dbReference type="EMBL" id="TSI14193.1"/>
    </source>
</evidence>
<feature type="region of interest" description="Disordered" evidence="6">
    <location>
        <begin position="211"/>
        <end position="242"/>
    </location>
</feature>
<keyword evidence="8" id="KW-1185">Reference proteome</keyword>
<reference evidence="7 8" key="1">
    <citation type="submission" date="2019-07" db="EMBL/GenBank/DDBJ databases">
        <title>Draft genome sequence of Brevibacterium aurantiacum XU54 isolated from Xinjiang China.</title>
        <authorList>
            <person name="Xu X."/>
        </authorList>
    </citation>
    <scope>NUCLEOTIDE SEQUENCE [LARGE SCALE GENOMIC DNA]</scope>
    <source>
        <strain evidence="7 8">XU54</strain>
    </source>
</reference>
<dbReference type="AlphaFoldDB" id="A0A556C9R9"/>
<dbReference type="GO" id="GO:0004392">
    <property type="term" value="F:heme oxygenase (decyclizing) activity"/>
    <property type="evidence" value="ECO:0007669"/>
    <property type="project" value="InterPro"/>
</dbReference>
<dbReference type="SUPFAM" id="SSF48613">
    <property type="entry name" value="Heme oxygenase-like"/>
    <property type="match status" value="1"/>
</dbReference>
<organism evidence="7 8">
    <name type="scientific">Brevibacterium aurantiacum</name>
    <dbReference type="NCBI Taxonomy" id="273384"/>
    <lineage>
        <taxon>Bacteria</taxon>
        <taxon>Bacillati</taxon>
        <taxon>Actinomycetota</taxon>
        <taxon>Actinomycetes</taxon>
        <taxon>Micrococcales</taxon>
        <taxon>Brevibacteriaceae</taxon>
        <taxon>Brevibacterium</taxon>
    </lineage>
</organism>
<comment type="caution">
    <text evidence="7">The sequence shown here is derived from an EMBL/GenBank/DDBJ whole genome shotgun (WGS) entry which is preliminary data.</text>
</comment>
<keyword evidence="1 4" id="KW-0349">Heme</keyword>
<dbReference type="InterPro" id="IPR016053">
    <property type="entry name" value="Haem_Oase-like"/>
</dbReference>
<dbReference type="RefSeq" id="WP_143923503.1">
    <property type="nucleotide sequence ID" value="NZ_VLTK01000009.1"/>
</dbReference>
<dbReference type="Pfam" id="PF01126">
    <property type="entry name" value="Heme_oxygenase"/>
    <property type="match status" value="1"/>
</dbReference>
<evidence type="ECO:0000256" key="6">
    <source>
        <dbReference type="SAM" id="MobiDB-lite"/>
    </source>
</evidence>
<dbReference type="InterPro" id="IPR002051">
    <property type="entry name" value="Haem_Oase"/>
</dbReference>
<dbReference type="PANTHER" id="PTHR10720:SF0">
    <property type="entry name" value="HEME OXYGENASE"/>
    <property type="match status" value="1"/>
</dbReference>
<evidence type="ECO:0000256" key="1">
    <source>
        <dbReference type="ARBA" id="ARBA00022617"/>
    </source>
</evidence>
<dbReference type="PRINTS" id="PR00088">
    <property type="entry name" value="HAEMOXYGNASE"/>
</dbReference>
<dbReference type="Gene3D" id="1.20.910.10">
    <property type="entry name" value="Heme oxygenase-like"/>
    <property type="match status" value="1"/>
</dbReference>
<feature type="binding site" evidence="4">
    <location>
        <position position="174"/>
    </location>
    <ligand>
        <name>heme b</name>
        <dbReference type="ChEBI" id="CHEBI:60344"/>
    </ligand>
</feature>
<feature type="binding site" description="axial binding residue" evidence="5">
    <location>
        <position position="17"/>
    </location>
    <ligand>
        <name>heme b</name>
        <dbReference type="ChEBI" id="CHEBI:60344"/>
    </ligand>
    <ligandPart>
        <name>Fe</name>
        <dbReference type="ChEBI" id="CHEBI:18248"/>
    </ligandPart>
</feature>
<evidence type="ECO:0000256" key="3">
    <source>
        <dbReference type="ARBA" id="ARBA00023004"/>
    </source>
</evidence>
<keyword evidence="3 5" id="KW-0408">Iron</keyword>
<evidence type="ECO:0000256" key="2">
    <source>
        <dbReference type="ARBA" id="ARBA00022723"/>
    </source>
</evidence>